<dbReference type="PANTHER" id="PTHR43235:SF1">
    <property type="entry name" value="GLUTAMINE AMIDOTRANSFERASE PB2B2.05-RELATED"/>
    <property type="match status" value="1"/>
</dbReference>
<dbReference type="InterPro" id="IPR011697">
    <property type="entry name" value="Peptidase_C26"/>
</dbReference>
<dbReference type="SUPFAM" id="SSF52317">
    <property type="entry name" value="Class I glutamine amidotransferase-like"/>
    <property type="match status" value="1"/>
</dbReference>
<dbReference type="PROSITE" id="PS51273">
    <property type="entry name" value="GATASE_TYPE_1"/>
    <property type="match status" value="1"/>
</dbReference>
<evidence type="ECO:0000313" key="1">
    <source>
        <dbReference type="EMBL" id="SUZ73059.1"/>
    </source>
</evidence>
<organism evidence="1">
    <name type="scientific">marine metagenome</name>
    <dbReference type="NCBI Taxonomy" id="408172"/>
    <lineage>
        <taxon>unclassified sequences</taxon>
        <taxon>metagenomes</taxon>
        <taxon>ecological metagenomes</taxon>
    </lineage>
</organism>
<name>A0A381Q415_9ZZZZ</name>
<dbReference type="EMBL" id="UINC01001166">
    <property type="protein sequence ID" value="SUZ73059.1"/>
    <property type="molecule type" value="Genomic_DNA"/>
</dbReference>
<dbReference type="PANTHER" id="PTHR43235">
    <property type="entry name" value="GLUTAMINE AMIDOTRANSFERASE PB2B2.05-RELATED"/>
    <property type="match status" value="1"/>
</dbReference>
<dbReference type="Pfam" id="PF07722">
    <property type="entry name" value="Peptidase_C26"/>
    <property type="match status" value="1"/>
</dbReference>
<dbReference type="GO" id="GO:0005829">
    <property type="term" value="C:cytosol"/>
    <property type="evidence" value="ECO:0007669"/>
    <property type="project" value="TreeGrafter"/>
</dbReference>
<dbReference type="GO" id="GO:0006598">
    <property type="term" value="P:polyamine catabolic process"/>
    <property type="evidence" value="ECO:0007669"/>
    <property type="project" value="TreeGrafter"/>
</dbReference>
<dbReference type="AlphaFoldDB" id="A0A381Q415"/>
<dbReference type="Gene3D" id="3.40.50.880">
    <property type="match status" value="1"/>
</dbReference>
<accession>A0A381Q415</accession>
<sequence>MAGLDLDLYFASYAKQVEMAGGIGVHLTRDGSPEILERLDGLVLTGGADVDPAAYGAEPDPDLGVVEHGRDDREFPLLDLAAVADMPVLGICRGIQVLNVHVGGTLHQHVADHARHDQPCDQAIHRVRLKEGSMAARLYGPEIGVNSLHHQALDRVGNGLQAVGWSEGGQSSEGIVEAVESDDGRILGVQWHPEMMPDPDPGFGWLVERASR</sequence>
<dbReference type="InterPro" id="IPR029062">
    <property type="entry name" value="Class_I_gatase-like"/>
</dbReference>
<protein>
    <submittedName>
        <fullName evidence="1">Uncharacterized protein</fullName>
    </submittedName>
</protein>
<proteinExistence type="predicted"/>
<dbReference type="GO" id="GO:0033969">
    <property type="term" value="F:gamma-glutamyl-gamma-aminobutyrate hydrolase activity"/>
    <property type="evidence" value="ECO:0007669"/>
    <property type="project" value="TreeGrafter"/>
</dbReference>
<reference evidence="1" key="1">
    <citation type="submission" date="2018-05" db="EMBL/GenBank/DDBJ databases">
        <authorList>
            <person name="Lanie J.A."/>
            <person name="Ng W.-L."/>
            <person name="Kazmierczak K.M."/>
            <person name="Andrzejewski T.M."/>
            <person name="Davidsen T.M."/>
            <person name="Wayne K.J."/>
            <person name="Tettelin H."/>
            <person name="Glass J.I."/>
            <person name="Rusch D."/>
            <person name="Podicherti R."/>
            <person name="Tsui H.-C.T."/>
            <person name="Winkler M.E."/>
        </authorList>
    </citation>
    <scope>NUCLEOTIDE SEQUENCE</scope>
</reference>
<dbReference type="InterPro" id="IPR044668">
    <property type="entry name" value="PuuD-like"/>
</dbReference>
<dbReference type="CDD" id="cd01745">
    <property type="entry name" value="GATase1_2"/>
    <property type="match status" value="1"/>
</dbReference>
<gene>
    <name evidence="1" type="ORF">METZ01_LOCUS25913</name>
</gene>